<dbReference type="OrthoDB" id="2119217at2759"/>
<reference evidence="8 9" key="1">
    <citation type="journal article" date="2012" name="BMC Genomics">
        <title>Comparative genomic analysis of human infective Trypanosoma cruzi lineages with the bat-restricted subspecies T. cruzi marinkellei.</title>
        <authorList>
            <person name="Franzen O."/>
            <person name="Talavera-Lopez C."/>
            <person name="Ochaya S."/>
            <person name="Butler C.E."/>
            <person name="Messenger L.A."/>
            <person name="Lewis M.D."/>
            <person name="Llewellyn M.S."/>
            <person name="Marinkelle C.J."/>
            <person name="Tyler K.M."/>
            <person name="Miles M.A."/>
            <person name="Andersson B."/>
        </authorList>
    </citation>
    <scope>NUCLEOTIDE SEQUENCE [LARGE SCALE GENOMIC DNA]</scope>
    <source>
        <strain evidence="8 9">B7</strain>
    </source>
</reference>
<dbReference type="GO" id="GO:0042073">
    <property type="term" value="P:intraciliary transport"/>
    <property type="evidence" value="ECO:0007669"/>
    <property type="project" value="InterPro"/>
</dbReference>
<comment type="similarity">
    <text evidence="2">Belongs to the IFT46 family.</text>
</comment>
<dbReference type="GO" id="GO:0030992">
    <property type="term" value="C:intraciliary transport particle B"/>
    <property type="evidence" value="ECO:0007669"/>
    <property type="project" value="TreeGrafter"/>
</dbReference>
<accession>K2NKD5</accession>
<evidence type="ECO:0000256" key="5">
    <source>
        <dbReference type="ARBA" id="ARBA00023212"/>
    </source>
</evidence>
<dbReference type="AlphaFoldDB" id="K2NKD5"/>
<dbReference type="Pfam" id="PF12317">
    <property type="entry name" value="IFT46_B_C"/>
    <property type="match status" value="1"/>
</dbReference>
<evidence type="ECO:0000256" key="7">
    <source>
        <dbReference type="SAM" id="MobiDB-lite"/>
    </source>
</evidence>
<evidence type="ECO:0000313" key="9">
    <source>
        <dbReference type="Proteomes" id="UP000007350"/>
    </source>
</evidence>
<evidence type="ECO:0008006" key="10">
    <source>
        <dbReference type="Google" id="ProtNLM"/>
    </source>
</evidence>
<organism evidence="8 9">
    <name type="scientific">Trypanosoma cruzi marinkellei</name>
    <dbReference type="NCBI Taxonomy" id="85056"/>
    <lineage>
        <taxon>Eukaryota</taxon>
        <taxon>Discoba</taxon>
        <taxon>Euglenozoa</taxon>
        <taxon>Kinetoplastea</taxon>
        <taxon>Metakinetoplastina</taxon>
        <taxon>Trypanosomatida</taxon>
        <taxon>Trypanosomatidae</taxon>
        <taxon>Trypanosoma</taxon>
        <taxon>Schizotrypanum</taxon>
    </lineage>
</organism>
<protein>
    <recommendedName>
        <fullName evidence="10">Intraflagellar transport complex B protein 46 C terminal</fullName>
    </recommendedName>
</protein>
<evidence type="ECO:0000256" key="3">
    <source>
        <dbReference type="ARBA" id="ARBA00022490"/>
    </source>
</evidence>
<keyword evidence="6" id="KW-0966">Cell projection</keyword>
<evidence type="ECO:0000256" key="2">
    <source>
        <dbReference type="ARBA" id="ARBA00007700"/>
    </source>
</evidence>
<evidence type="ECO:0000313" key="8">
    <source>
        <dbReference type="EMBL" id="EKF29387.1"/>
    </source>
</evidence>
<feature type="compositionally biased region" description="Basic and acidic residues" evidence="7">
    <location>
        <begin position="38"/>
        <end position="50"/>
    </location>
</feature>
<dbReference type="GO" id="GO:0005815">
    <property type="term" value="C:microtubule organizing center"/>
    <property type="evidence" value="ECO:0007669"/>
    <property type="project" value="TreeGrafter"/>
</dbReference>
<proteinExistence type="inferred from homology"/>
<dbReference type="EMBL" id="AHKC01013340">
    <property type="protein sequence ID" value="EKF29387.1"/>
    <property type="molecule type" value="Genomic_DNA"/>
</dbReference>
<feature type="compositionally biased region" description="Acidic residues" evidence="7">
    <location>
        <begin position="204"/>
        <end position="214"/>
    </location>
</feature>
<feature type="compositionally biased region" description="Acidic residues" evidence="7">
    <location>
        <begin position="10"/>
        <end position="36"/>
    </location>
</feature>
<dbReference type="PANTHER" id="PTHR13376:SF0">
    <property type="entry name" value="INTRAFLAGELLAR TRANSPORT PROTEIN 46 HOMOLOG"/>
    <property type="match status" value="1"/>
</dbReference>
<dbReference type="PANTHER" id="PTHR13376">
    <property type="entry name" value="INTRAFLAGELLAR TRANSPORT PROTEIN 46 HOMOLOG"/>
    <property type="match status" value="1"/>
</dbReference>
<feature type="compositionally biased region" description="Basic and acidic residues" evidence="7">
    <location>
        <begin position="60"/>
        <end position="70"/>
    </location>
</feature>
<name>K2NKD5_TRYCR</name>
<evidence type="ECO:0000256" key="6">
    <source>
        <dbReference type="ARBA" id="ARBA00023273"/>
    </source>
</evidence>
<keyword evidence="4" id="KW-0969">Cilium</keyword>
<comment type="subcellular location">
    <subcellularLocation>
        <location evidence="1">Cytoplasm</location>
        <location evidence="1">Cytoskeleton</location>
        <location evidence="1">Cilium basal body</location>
    </subcellularLocation>
</comment>
<dbReference type="GO" id="GO:0060271">
    <property type="term" value="P:cilium assembly"/>
    <property type="evidence" value="ECO:0007669"/>
    <property type="project" value="TreeGrafter"/>
</dbReference>
<dbReference type="InterPro" id="IPR022088">
    <property type="entry name" value="Intraflagellar_transp_cmplxB"/>
</dbReference>
<feature type="compositionally biased region" description="Polar residues" evidence="7">
    <location>
        <begin position="71"/>
        <end position="81"/>
    </location>
</feature>
<keyword evidence="9" id="KW-1185">Reference proteome</keyword>
<gene>
    <name evidence="8" type="ORF">MOQ_006832</name>
</gene>
<comment type="caution">
    <text evidence="8">The sequence shown here is derived from an EMBL/GenBank/DDBJ whole genome shotgun (WGS) entry which is preliminary data.</text>
</comment>
<dbReference type="Proteomes" id="UP000007350">
    <property type="component" value="Unassembled WGS sequence"/>
</dbReference>
<feature type="region of interest" description="Disordered" evidence="7">
    <location>
        <begin position="173"/>
        <end position="221"/>
    </location>
</feature>
<sequence length="461" mass="51673">MTMPPRRAIDEDEEITEEEEEEELETTSGYEEESSVEESAKGVEEGRAGPKEVVLVNNPNDEKHVVEGERQVQTPSENVTGSKMVYKSRPESPRGMRVGSIPEASLGNQSLRPAQIPPESLQISSDLDFRKLRNNPNDEMVRVEDALNIPTPRGKDQRDAGGLLLRNAPHDEAIPLSTRGSSVGTPRKQPGEKMGAMAATDEGSSADEEAEEVESQSRGYTNQRPEAIDTEAQLKTNVIPKLEYKPEDYAKINSTASREMQELFKCILNYQPVIPELPAKLRPFIPDYVPSIGDLDPFCKISRPDGRPDGLGLFVLDEPSVSQSNPAVVLLELRATNIHSSGGFAEVVDSFEDAANRPEVIDRWIADVKKVHYKKPLPTTNYQMPMPEIESLLQVWPPVFEEFLNSDIQFPPPTIDMDLDQYVRTLCCILDIPTYNSLVDSLHVMFTLYQEFRANQHFQHE</sequence>
<keyword evidence="3" id="KW-0963">Cytoplasm</keyword>
<evidence type="ECO:0000256" key="4">
    <source>
        <dbReference type="ARBA" id="ARBA00023069"/>
    </source>
</evidence>
<keyword evidence="5" id="KW-0206">Cytoskeleton</keyword>
<feature type="region of interest" description="Disordered" evidence="7">
    <location>
        <begin position="1"/>
        <end position="136"/>
    </location>
</feature>
<dbReference type="GO" id="GO:0031514">
    <property type="term" value="C:motile cilium"/>
    <property type="evidence" value="ECO:0007669"/>
    <property type="project" value="TreeGrafter"/>
</dbReference>
<evidence type="ECO:0000256" key="1">
    <source>
        <dbReference type="ARBA" id="ARBA00004120"/>
    </source>
</evidence>